<keyword evidence="1" id="KW-1133">Transmembrane helix</keyword>
<dbReference type="EMBL" id="PFNO01000197">
    <property type="protein sequence ID" value="PIZ46966.1"/>
    <property type="molecule type" value="Genomic_DNA"/>
</dbReference>
<dbReference type="Proteomes" id="UP000229753">
    <property type="component" value="Unassembled WGS sequence"/>
</dbReference>
<reference evidence="3" key="1">
    <citation type="submission" date="2017-09" db="EMBL/GenBank/DDBJ databases">
        <title>Depth-based differentiation of microbial function through sediment-hosted aquifers and enrichment of novel symbionts in the deep terrestrial subsurface.</title>
        <authorList>
            <person name="Probst A.J."/>
            <person name="Ladd B."/>
            <person name="Jarett J.K."/>
            <person name="Geller-Mcgrath D.E."/>
            <person name="Sieber C.M.K."/>
            <person name="Emerson J.B."/>
            <person name="Anantharaman K."/>
            <person name="Thomas B.C."/>
            <person name="Malmstrom R."/>
            <person name="Stieglmeier M."/>
            <person name="Klingl A."/>
            <person name="Woyke T."/>
            <person name="Ryan C.M."/>
            <person name="Banfield J.F."/>
        </authorList>
    </citation>
    <scope>NUCLEOTIDE SEQUENCE [LARGE SCALE GENOMIC DNA]</scope>
</reference>
<gene>
    <name evidence="2" type="ORF">COY29_05810</name>
</gene>
<feature type="non-terminal residue" evidence="2">
    <location>
        <position position="1"/>
    </location>
</feature>
<comment type="caution">
    <text evidence="2">The sequence shown here is derived from an EMBL/GenBank/DDBJ whole genome shotgun (WGS) entry which is preliminary data.</text>
</comment>
<proteinExistence type="predicted"/>
<evidence type="ECO:0000313" key="3">
    <source>
        <dbReference type="Proteomes" id="UP000229753"/>
    </source>
</evidence>
<accession>A0A2M7TJY0</accession>
<feature type="transmembrane region" description="Helical" evidence="1">
    <location>
        <begin position="129"/>
        <end position="150"/>
    </location>
</feature>
<evidence type="ECO:0000256" key="1">
    <source>
        <dbReference type="SAM" id="Phobius"/>
    </source>
</evidence>
<evidence type="ECO:0000313" key="2">
    <source>
        <dbReference type="EMBL" id="PIZ46966.1"/>
    </source>
</evidence>
<dbReference type="AlphaFoldDB" id="A0A2M7TJY0"/>
<organism evidence="2 3">
    <name type="scientific">Candidatus Woesebacteria bacterium CG_4_10_14_0_2_um_filter_39_14</name>
    <dbReference type="NCBI Taxonomy" id="1975054"/>
    <lineage>
        <taxon>Bacteria</taxon>
        <taxon>Candidatus Woeseibacteriota</taxon>
    </lineage>
</organism>
<protein>
    <recommendedName>
        <fullName evidence="4">Glycosyltransferase family 2 protein</fullName>
    </recommendedName>
</protein>
<keyword evidence="1" id="KW-0812">Transmembrane</keyword>
<keyword evidence="1" id="KW-0472">Membrane</keyword>
<evidence type="ECO:0008006" key="4">
    <source>
        <dbReference type="Google" id="ProtNLM"/>
    </source>
</evidence>
<name>A0A2M7TJY0_9BACT</name>
<feature type="transmembrane region" description="Helical" evidence="1">
    <location>
        <begin position="88"/>
        <end position="109"/>
    </location>
</feature>
<sequence length="162" mass="19302">GGGNWERKVDEIWKIKGKTKTFRSPLLHYSHPALAEFLRSINERSTLNAREFYDEGKRLNLIEWLKPPAKFLQNYFLRLGFLDGTQGFVFAVLMSLHSFLVRGKLYLLWARNGVARVDLGKKKKRSESFWKILFLVWTILIFISYLYFLFQRGLSKWSSWRF</sequence>